<evidence type="ECO:0000313" key="3">
    <source>
        <dbReference type="Proteomes" id="UP001500729"/>
    </source>
</evidence>
<comment type="caution">
    <text evidence="2">The sequence shown here is derived from an EMBL/GenBank/DDBJ whole genome shotgun (WGS) entry which is preliminary data.</text>
</comment>
<dbReference type="InterPro" id="IPR039793">
    <property type="entry name" value="UROS/Hem4"/>
</dbReference>
<proteinExistence type="predicted"/>
<dbReference type="InterPro" id="IPR036108">
    <property type="entry name" value="4pyrrol_syn_uPrphyn_synt_sf"/>
</dbReference>
<organism evidence="2 3">
    <name type="scientific">Saccharopolyspora erythraea</name>
    <name type="common">Streptomyces erythraeus</name>
    <dbReference type="NCBI Taxonomy" id="1836"/>
    <lineage>
        <taxon>Bacteria</taxon>
        <taxon>Bacillati</taxon>
        <taxon>Actinomycetota</taxon>
        <taxon>Actinomycetes</taxon>
        <taxon>Pseudonocardiales</taxon>
        <taxon>Pseudonocardiaceae</taxon>
        <taxon>Saccharopolyspora</taxon>
    </lineage>
</organism>
<evidence type="ECO:0000313" key="2">
    <source>
        <dbReference type="EMBL" id="GAA0532081.1"/>
    </source>
</evidence>
<accession>A0ABP3N239</accession>
<dbReference type="CDD" id="cd06578">
    <property type="entry name" value="HemD"/>
    <property type="match status" value="1"/>
</dbReference>
<dbReference type="PANTHER" id="PTHR40082">
    <property type="entry name" value="BLR5956 PROTEIN"/>
    <property type="match status" value="1"/>
</dbReference>
<dbReference type="NCBIfam" id="NF005568">
    <property type="entry name" value="PRK07239.1"/>
    <property type="match status" value="1"/>
</dbReference>
<feature type="domain" description="Tetrapyrrole biosynthesis uroporphyrinogen III synthase" evidence="1">
    <location>
        <begin position="24"/>
        <end position="263"/>
    </location>
</feature>
<dbReference type="PANTHER" id="PTHR40082:SF1">
    <property type="entry name" value="BLR5956 PROTEIN"/>
    <property type="match status" value="1"/>
</dbReference>
<gene>
    <name evidence="2" type="ORF">GCM10009533_33970</name>
</gene>
<evidence type="ECO:0000259" key="1">
    <source>
        <dbReference type="Pfam" id="PF02602"/>
    </source>
</evidence>
<dbReference type="Pfam" id="PF02602">
    <property type="entry name" value="HEM4"/>
    <property type="match status" value="1"/>
</dbReference>
<reference evidence="3" key="1">
    <citation type="journal article" date="2019" name="Int. J. Syst. Evol. Microbiol.">
        <title>The Global Catalogue of Microorganisms (GCM) 10K type strain sequencing project: providing services to taxonomists for standard genome sequencing and annotation.</title>
        <authorList>
            <consortium name="The Broad Institute Genomics Platform"/>
            <consortium name="The Broad Institute Genome Sequencing Center for Infectious Disease"/>
            <person name="Wu L."/>
            <person name="Ma J."/>
        </authorList>
    </citation>
    <scope>NUCLEOTIDE SEQUENCE [LARGE SCALE GENOMIC DNA]</scope>
    <source>
        <strain evidence="3">JCM 10303</strain>
    </source>
</reference>
<dbReference type="Gene3D" id="3.40.50.10090">
    <property type="match status" value="2"/>
</dbReference>
<name>A0ABP3N239_SACER</name>
<dbReference type="InterPro" id="IPR003754">
    <property type="entry name" value="4pyrrol_synth_uPrphyn_synth"/>
</dbReference>
<dbReference type="Proteomes" id="UP001500729">
    <property type="component" value="Unassembled WGS sequence"/>
</dbReference>
<dbReference type="SUPFAM" id="SSF69618">
    <property type="entry name" value="HemD-like"/>
    <property type="match status" value="1"/>
</dbReference>
<sequence>MHDEQQPLTGFTVGVTAERKAEEIGGLLSRRGARVLYGAAMHTVPLPEDGELASATSEVLSAPVDIAIAITGVGFRGWLEAAEANGVRDRLVEHLRSATLLARGAKAKGAIRGAGLLEEWTSPAEESAEVLDHLLARGVSGARIVLQVHGDPMLRFQSELRDAGAEVVPVTVYRWTDPLDLPALDDLIDAVLAGEVDALPFTSAPAATNLLNRADRTGRGGRFRELLREKVLIACVGPVTAAPIAAAGLPYVMPDRARTGALVRLVAEELPKLGR</sequence>
<dbReference type="RefSeq" id="WP_009946606.1">
    <property type="nucleotide sequence ID" value="NZ_BAAAGS010000021.1"/>
</dbReference>
<protein>
    <recommendedName>
        <fullName evidence="1">Tetrapyrrole biosynthesis uroporphyrinogen III synthase domain-containing protein</fullName>
    </recommendedName>
</protein>
<keyword evidence="3" id="KW-1185">Reference proteome</keyword>
<dbReference type="EMBL" id="BAAAGS010000021">
    <property type="protein sequence ID" value="GAA0532081.1"/>
    <property type="molecule type" value="Genomic_DNA"/>
</dbReference>